<evidence type="ECO:0000256" key="6">
    <source>
        <dbReference type="HAMAP-Rule" id="MF_01877"/>
    </source>
</evidence>
<proteinExistence type="inferred from homology"/>
<dbReference type="GO" id="GO:0005737">
    <property type="term" value="C:cytoplasm"/>
    <property type="evidence" value="ECO:0007669"/>
    <property type="project" value="UniProtKB-SubCell"/>
</dbReference>
<dbReference type="Proteomes" id="UP000886857">
    <property type="component" value="Unassembled WGS sequence"/>
</dbReference>
<protein>
    <recommendedName>
        <fullName evidence="6">Ribosomal RNA small subunit methyltransferase I</fullName>
        <ecNumber evidence="6">2.1.1.198</ecNumber>
    </recommendedName>
    <alternativeName>
        <fullName evidence="6">16S rRNA 2'-O-ribose C1402 methyltransferase</fullName>
    </alternativeName>
    <alternativeName>
        <fullName evidence="6">rRNA (cytidine-2'-O-)-methyltransferase RsmI</fullName>
    </alternativeName>
</protein>
<dbReference type="InterPro" id="IPR000878">
    <property type="entry name" value="4pyrrol_Mease"/>
</dbReference>
<evidence type="ECO:0000313" key="8">
    <source>
        <dbReference type="EMBL" id="HIU98402.1"/>
    </source>
</evidence>
<sequence>MAKLYIVGTPIGNLGDITLRALDILRAADHIACEDTRHSRPLLENYGIRAPLIAYHKFNEHECADKIADIVESGKSVALITDAGMPCVSDPGATVVARFHERGLPVECVPGPSAVTAAAALSGMTERGFVFLGFLPDKAAQRRKKVESAAASGLPLVIYAAPHDVGETAAFLGEVLGDRRVAAVREITKLHESVTFSTLKNFECEERGEIVLVVEGREPEGPLLSLPPEEHLAAVIASGVPEKEAVKRVAAARGVPKNEIYKLTVRE</sequence>
<gene>
    <name evidence="6 8" type="primary">rsmI</name>
    <name evidence="8" type="ORF">IAC73_00985</name>
</gene>
<dbReference type="Pfam" id="PF00590">
    <property type="entry name" value="TP_methylase"/>
    <property type="match status" value="1"/>
</dbReference>
<dbReference type="InterPro" id="IPR035996">
    <property type="entry name" value="4pyrrol_Methylase_sf"/>
</dbReference>
<dbReference type="FunFam" id="3.40.1010.10:FF:000007">
    <property type="entry name" value="Ribosomal RNA small subunit methyltransferase I"/>
    <property type="match status" value="1"/>
</dbReference>
<evidence type="ECO:0000259" key="7">
    <source>
        <dbReference type="Pfam" id="PF00590"/>
    </source>
</evidence>
<comment type="subcellular location">
    <subcellularLocation>
        <location evidence="6">Cytoplasm</location>
    </subcellularLocation>
</comment>
<comment type="similarity">
    <text evidence="6">Belongs to the methyltransferase superfamily. RsmI family.</text>
</comment>
<dbReference type="PIRSF" id="PIRSF005917">
    <property type="entry name" value="MTase_YraL"/>
    <property type="match status" value="1"/>
</dbReference>
<organism evidence="8 9">
    <name type="scientific">Candidatus Limadaptatus stercoripullorum</name>
    <dbReference type="NCBI Taxonomy" id="2840846"/>
    <lineage>
        <taxon>Bacteria</taxon>
        <taxon>Bacillati</taxon>
        <taxon>Bacillota</taxon>
        <taxon>Clostridia</taxon>
        <taxon>Eubacteriales</taxon>
        <taxon>Candidatus Limadaptatus</taxon>
    </lineage>
</organism>
<dbReference type="HAMAP" id="MF_01877">
    <property type="entry name" value="16SrRNA_methyltr_I"/>
    <property type="match status" value="1"/>
</dbReference>
<evidence type="ECO:0000256" key="1">
    <source>
        <dbReference type="ARBA" id="ARBA00022490"/>
    </source>
</evidence>
<feature type="domain" description="Tetrapyrrole methylase" evidence="7">
    <location>
        <begin position="3"/>
        <end position="201"/>
    </location>
</feature>
<dbReference type="NCBIfam" id="TIGR00096">
    <property type="entry name" value="16S rRNA (cytidine(1402)-2'-O)-methyltransferase"/>
    <property type="match status" value="1"/>
</dbReference>
<keyword evidence="3 6" id="KW-0489">Methyltransferase</keyword>
<keyword evidence="1 6" id="KW-0963">Cytoplasm</keyword>
<keyword evidence="2 6" id="KW-0698">rRNA processing</keyword>
<evidence type="ECO:0000313" key="9">
    <source>
        <dbReference type="Proteomes" id="UP000886857"/>
    </source>
</evidence>
<dbReference type="AlphaFoldDB" id="A0A9D1SVA1"/>
<name>A0A9D1SVA1_9FIRM</name>
<comment type="function">
    <text evidence="6">Catalyzes the 2'-O-methylation of the ribose of cytidine 1402 (C1402) in 16S rRNA.</text>
</comment>
<dbReference type="InterPro" id="IPR008189">
    <property type="entry name" value="rRNA_ssu_MeTfrase_I"/>
</dbReference>
<evidence type="ECO:0000256" key="4">
    <source>
        <dbReference type="ARBA" id="ARBA00022679"/>
    </source>
</evidence>
<dbReference type="Gene3D" id="3.30.950.10">
    <property type="entry name" value="Methyltransferase, Cobalt-precorrin-4 Transmethylase, Domain 2"/>
    <property type="match status" value="1"/>
</dbReference>
<evidence type="ECO:0000256" key="3">
    <source>
        <dbReference type="ARBA" id="ARBA00022603"/>
    </source>
</evidence>
<evidence type="ECO:0000256" key="2">
    <source>
        <dbReference type="ARBA" id="ARBA00022552"/>
    </source>
</evidence>
<dbReference type="InterPro" id="IPR014777">
    <property type="entry name" value="4pyrrole_Mease_sub1"/>
</dbReference>
<comment type="catalytic activity">
    <reaction evidence="6">
        <text>cytidine(1402) in 16S rRNA + S-adenosyl-L-methionine = 2'-O-methylcytidine(1402) in 16S rRNA + S-adenosyl-L-homocysteine + H(+)</text>
        <dbReference type="Rhea" id="RHEA:42924"/>
        <dbReference type="Rhea" id="RHEA-COMP:10285"/>
        <dbReference type="Rhea" id="RHEA-COMP:10286"/>
        <dbReference type="ChEBI" id="CHEBI:15378"/>
        <dbReference type="ChEBI" id="CHEBI:57856"/>
        <dbReference type="ChEBI" id="CHEBI:59789"/>
        <dbReference type="ChEBI" id="CHEBI:74495"/>
        <dbReference type="ChEBI" id="CHEBI:82748"/>
        <dbReference type="EC" id="2.1.1.198"/>
    </reaction>
</comment>
<dbReference type="PANTHER" id="PTHR46111">
    <property type="entry name" value="RIBOSOMAL RNA SMALL SUBUNIT METHYLTRANSFERASE I"/>
    <property type="match status" value="1"/>
</dbReference>
<dbReference type="SUPFAM" id="SSF53790">
    <property type="entry name" value="Tetrapyrrole methylase"/>
    <property type="match status" value="1"/>
</dbReference>
<dbReference type="CDD" id="cd11648">
    <property type="entry name" value="RsmI"/>
    <property type="match status" value="1"/>
</dbReference>
<accession>A0A9D1SVA1</accession>
<dbReference type="InterPro" id="IPR014776">
    <property type="entry name" value="4pyrrole_Mease_sub2"/>
</dbReference>
<reference evidence="8" key="1">
    <citation type="submission" date="2020-10" db="EMBL/GenBank/DDBJ databases">
        <authorList>
            <person name="Gilroy R."/>
        </authorList>
    </citation>
    <scope>NUCLEOTIDE SEQUENCE</scope>
    <source>
        <strain evidence="8">10406</strain>
    </source>
</reference>
<comment type="caution">
    <text evidence="8">The sequence shown here is derived from an EMBL/GenBank/DDBJ whole genome shotgun (WGS) entry which is preliminary data.</text>
</comment>
<reference evidence="8" key="2">
    <citation type="journal article" date="2021" name="PeerJ">
        <title>Extensive microbial diversity within the chicken gut microbiome revealed by metagenomics and culture.</title>
        <authorList>
            <person name="Gilroy R."/>
            <person name="Ravi A."/>
            <person name="Getino M."/>
            <person name="Pursley I."/>
            <person name="Horton D.L."/>
            <person name="Alikhan N.F."/>
            <person name="Baker D."/>
            <person name="Gharbi K."/>
            <person name="Hall N."/>
            <person name="Watson M."/>
            <person name="Adriaenssens E.M."/>
            <person name="Foster-Nyarko E."/>
            <person name="Jarju S."/>
            <person name="Secka A."/>
            <person name="Antonio M."/>
            <person name="Oren A."/>
            <person name="Chaudhuri R.R."/>
            <person name="La Ragione R."/>
            <person name="Hildebrand F."/>
            <person name="Pallen M.J."/>
        </authorList>
    </citation>
    <scope>NUCLEOTIDE SEQUENCE</scope>
    <source>
        <strain evidence="8">10406</strain>
    </source>
</reference>
<keyword evidence="4 6" id="KW-0808">Transferase</keyword>
<dbReference type="EMBL" id="DVOE01000011">
    <property type="protein sequence ID" value="HIU98402.1"/>
    <property type="molecule type" value="Genomic_DNA"/>
</dbReference>
<keyword evidence="5 6" id="KW-0949">S-adenosyl-L-methionine</keyword>
<dbReference type="PANTHER" id="PTHR46111:SF1">
    <property type="entry name" value="RIBOSOMAL RNA SMALL SUBUNIT METHYLTRANSFERASE I"/>
    <property type="match status" value="1"/>
</dbReference>
<evidence type="ECO:0000256" key="5">
    <source>
        <dbReference type="ARBA" id="ARBA00022691"/>
    </source>
</evidence>
<dbReference type="GO" id="GO:0070677">
    <property type="term" value="F:rRNA (cytosine-2'-O-)-methyltransferase activity"/>
    <property type="evidence" value="ECO:0007669"/>
    <property type="project" value="UniProtKB-UniRule"/>
</dbReference>
<dbReference type="Gene3D" id="3.40.1010.10">
    <property type="entry name" value="Cobalt-precorrin-4 Transmethylase, Domain 1"/>
    <property type="match status" value="1"/>
</dbReference>
<dbReference type="EC" id="2.1.1.198" evidence="6"/>